<dbReference type="Gene3D" id="3.30.160.60">
    <property type="entry name" value="Classic Zinc Finger"/>
    <property type="match status" value="1"/>
</dbReference>
<dbReference type="GO" id="GO:0061630">
    <property type="term" value="F:ubiquitin protein ligase activity"/>
    <property type="evidence" value="ECO:0007669"/>
    <property type="project" value="TreeGrafter"/>
</dbReference>
<feature type="domain" description="B box-type" evidence="2">
    <location>
        <begin position="64"/>
        <end position="105"/>
    </location>
</feature>
<dbReference type="SUPFAM" id="SSF63829">
    <property type="entry name" value="Calcium-dependent phosphotriesterase"/>
    <property type="match status" value="1"/>
</dbReference>
<dbReference type="PROSITE" id="PS50119">
    <property type="entry name" value="ZF_BBOX"/>
    <property type="match status" value="2"/>
</dbReference>
<protein>
    <recommendedName>
        <fullName evidence="2">B box-type domain-containing protein</fullName>
    </recommendedName>
</protein>
<dbReference type="EMBL" id="CAJPWZ010000724">
    <property type="protein sequence ID" value="CAG2199811.1"/>
    <property type="molecule type" value="Genomic_DNA"/>
</dbReference>
<dbReference type="SUPFAM" id="SSF57845">
    <property type="entry name" value="B-box zinc-binding domain"/>
    <property type="match status" value="1"/>
</dbReference>
<reference evidence="3" key="1">
    <citation type="submission" date="2021-03" db="EMBL/GenBank/DDBJ databases">
        <authorList>
            <person name="Bekaert M."/>
        </authorList>
    </citation>
    <scope>NUCLEOTIDE SEQUENCE</scope>
</reference>
<organism evidence="3 4">
    <name type="scientific">Mytilus edulis</name>
    <name type="common">Blue mussel</name>
    <dbReference type="NCBI Taxonomy" id="6550"/>
    <lineage>
        <taxon>Eukaryota</taxon>
        <taxon>Metazoa</taxon>
        <taxon>Spiralia</taxon>
        <taxon>Lophotrochozoa</taxon>
        <taxon>Mollusca</taxon>
        <taxon>Bivalvia</taxon>
        <taxon>Autobranchia</taxon>
        <taxon>Pteriomorphia</taxon>
        <taxon>Mytilida</taxon>
        <taxon>Mytiloidea</taxon>
        <taxon>Mytilidae</taxon>
        <taxon>Mytilinae</taxon>
        <taxon>Mytilus</taxon>
    </lineage>
</organism>
<evidence type="ECO:0000313" key="3">
    <source>
        <dbReference type="EMBL" id="CAG2199811.1"/>
    </source>
</evidence>
<dbReference type="Gene3D" id="4.10.830.40">
    <property type="match status" value="1"/>
</dbReference>
<name>A0A8S3R3T8_MYTED</name>
<dbReference type="AlphaFoldDB" id="A0A8S3R3T8"/>
<keyword evidence="1" id="KW-0479">Metal-binding</keyword>
<gene>
    <name evidence="3" type="ORF">MEDL_14468</name>
</gene>
<evidence type="ECO:0000256" key="1">
    <source>
        <dbReference type="PROSITE-ProRule" id="PRU00024"/>
    </source>
</evidence>
<dbReference type="GO" id="GO:0008270">
    <property type="term" value="F:zinc ion binding"/>
    <property type="evidence" value="ECO:0007669"/>
    <property type="project" value="UniProtKB-KW"/>
</dbReference>
<dbReference type="PANTHER" id="PTHR25462">
    <property type="entry name" value="BONUS, ISOFORM C-RELATED"/>
    <property type="match status" value="1"/>
</dbReference>
<keyword evidence="4" id="KW-1185">Reference proteome</keyword>
<evidence type="ECO:0000313" key="4">
    <source>
        <dbReference type="Proteomes" id="UP000683360"/>
    </source>
</evidence>
<accession>A0A8S3R3T8</accession>
<dbReference type="PANTHER" id="PTHR25462:SF291">
    <property type="entry name" value="E3 UBIQUITIN-PROTEIN LIGASE TRIM45"/>
    <property type="match status" value="1"/>
</dbReference>
<dbReference type="Proteomes" id="UP000683360">
    <property type="component" value="Unassembled WGS sequence"/>
</dbReference>
<dbReference type="InterPro" id="IPR047153">
    <property type="entry name" value="TRIM45/56/19-like"/>
</dbReference>
<dbReference type="InterPro" id="IPR011042">
    <property type="entry name" value="6-blade_b-propeller_TolB-like"/>
</dbReference>
<dbReference type="CDD" id="cd19776">
    <property type="entry name" value="Bbox2_TRIM25_C-IV"/>
    <property type="match status" value="1"/>
</dbReference>
<dbReference type="Pfam" id="PF00643">
    <property type="entry name" value="zf-B_box"/>
    <property type="match status" value="1"/>
</dbReference>
<evidence type="ECO:0000259" key="2">
    <source>
        <dbReference type="PROSITE" id="PS50119"/>
    </source>
</evidence>
<feature type="domain" description="B box-type" evidence="2">
    <location>
        <begin position="4"/>
        <end position="54"/>
    </location>
</feature>
<dbReference type="OrthoDB" id="6100019at2759"/>
<keyword evidence="1" id="KW-0862">Zinc</keyword>
<sequence>MASGNHISCGPCMFDDVTKDAGRWCTSCEEGLCEECEKAHRRSKSSKNHQVISIEDYRKIENVSISQICEHHGENLEWFCKSHDEVLCVACVPSKHKTCTDVIPISANLANTRQSSALFDLEETIEGTLRNVKQCIKNRESATKEIEKQELAVKTMVLETRTNINGKLDKLQEKLLQELRSASLTCKSEYMKIFQKLKSTEERLIKLKKQTIQMKQFSSEIQVFLGTQCTETGEHIRDIPVSGPPYDISVLDLNRICVSYGDTMFLEIMNCITYHVEKKISLQKSCLGVSQENGRLYVLYGDDIEVMDLSGQHLDTVILASKNILCIKTRSGKIYYADYKTQKVHCRLFNGEELWQLKRDSINFCFGVTVDNYHNVYVVGYVSNNLTIIQHDGKDSKTLLTKSNGMNCPQCVHFDKDTRTLVIGNKEGLILLYKVV</sequence>
<dbReference type="InterPro" id="IPR000315">
    <property type="entry name" value="Znf_B-box"/>
</dbReference>
<dbReference type="Pfam" id="PF22586">
    <property type="entry name" value="ANCHR-like_BBOX"/>
    <property type="match status" value="1"/>
</dbReference>
<proteinExistence type="predicted"/>
<keyword evidence="1" id="KW-0863">Zinc-finger</keyword>
<dbReference type="Gene3D" id="2.120.10.30">
    <property type="entry name" value="TolB, C-terminal domain"/>
    <property type="match status" value="1"/>
</dbReference>
<comment type="caution">
    <text evidence="3">The sequence shown here is derived from an EMBL/GenBank/DDBJ whole genome shotgun (WGS) entry which is preliminary data.</text>
</comment>